<evidence type="ECO:0000313" key="1">
    <source>
        <dbReference type="EMBL" id="JAD45362.1"/>
    </source>
</evidence>
<name>A0A0A9AE35_ARUDO</name>
<dbReference type="AlphaFoldDB" id="A0A0A9AE35"/>
<protein>
    <submittedName>
        <fullName evidence="1">Uncharacterized protein</fullName>
    </submittedName>
</protein>
<proteinExistence type="predicted"/>
<accession>A0A0A9AE35</accession>
<dbReference type="EMBL" id="GBRH01252533">
    <property type="protein sequence ID" value="JAD45362.1"/>
    <property type="molecule type" value="Transcribed_RNA"/>
</dbReference>
<sequence length="16" mass="1989">MSIYTARYCKWLQQTP</sequence>
<organism evidence="1">
    <name type="scientific">Arundo donax</name>
    <name type="common">Giant reed</name>
    <name type="synonym">Donax arundinaceus</name>
    <dbReference type="NCBI Taxonomy" id="35708"/>
    <lineage>
        <taxon>Eukaryota</taxon>
        <taxon>Viridiplantae</taxon>
        <taxon>Streptophyta</taxon>
        <taxon>Embryophyta</taxon>
        <taxon>Tracheophyta</taxon>
        <taxon>Spermatophyta</taxon>
        <taxon>Magnoliopsida</taxon>
        <taxon>Liliopsida</taxon>
        <taxon>Poales</taxon>
        <taxon>Poaceae</taxon>
        <taxon>PACMAD clade</taxon>
        <taxon>Arundinoideae</taxon>
        <taxon>Arundineae</taxon>
        <taxon>Arundo</taxon>
    </lineage>
</organism>
<reference evidence="1" key="1">
    <citation type="submission" date="2014-09" db="EMBL/GenBank/DDBJ databases">
        <authorList>
            <person name="Magalhaes I.L.F."/>
            <person name="Oliveira U."/>
            <person name="Santos F.R."/>
            <person name="Vidigal T.H.D.A."/>
            <person name="Brescovit A.D."/>
            <person name="Santos A.J."/>
        </authorList>
    </citation>
    <scope>NUCLEOTIDE SEQUENCE</scope>
    <source>
        <tissue evidence="1">Shoot tissue taken approximately 20 cm above the soil surface</tissue>
    </source>
</reference>
<reference evidence="1" key="2">
    <citation type="journal article" date="2015" name="Data Brief">
        <title>Shoot transcriptome of the giant reed, Arundo donax.</title>
        <authorList>
            <person name="Barrero R.A."/>
            <person name="Guerrero F.D."/>
            <person name="Moolhuijzen P."/>
            <person name="Goolsby J.A."/>
            <person name="Tidwell J."/>
            <person name="Bellgard S.E."/>
            <person name="Bellgard M.I."/>
        </authorList>
    </citation>
    <scope>NUCLEOTIDE SEQUENCE</scope>
    <source>
        <tissue evidence="1">Shoot tissue taken approximately 20 cm above the soil surface</tissue>
    </source>
</reference>